<dbReference type="Gene3D" id="3.40.50.300">
    <property type="entry name" value="P-loop containing nucleotide triphosphate hydrolases"/>
    <property type="match status" value="2"/>
</dbReference>
<dbReference type="Pfam" id="PF18135">
    <property type="entry name" value="Type_ISP_C"/>
    <property type="match status" value="1"/>
</dbReference>
<dbReference type="GO" id="GO:0005524">
    <property type="term" value="F:ATP binding"/>
    <property type="evidence" value="ECO:0007669"/>
    <property type="project" value="InterPro"/>
</dbReference>
<dbReference type="SUPFAM" id="SSF52980">
    <property type="entry name" value="Restriction endonuclease-like"/>
    <property type="match status" value="1"/>
</dbReference>
<dbReference type="eggNOG" id="COG0286">
    <property type="taxonomic scope" value="Bacteria"/>
</dbReference>
<dbReference type="SUPFAM" id="SSF53335">
    <property type="entry name" value="S-adenosyl-L-methionine-dependent methyltransferases"/>
    <property type="match status" value="1"/>
</dbReference>
<evidence type="ECO:0000256" key="1">
    <source>
        <dbReference type="ARBA" id="ARBA00022747"/>
    </source>
</evidence>
<dbReference type="PROSITE" id="PS51194">
    <property type="entry name" value="HELICASE_CTER"/>
    <property type="match status" value="1"/>
</dbReference>
<dbReference type="OrthoDB" id="9776021at2"/>
<dbReference type="Proteomes" id="UP000029914">
    <property type="component" value="Chromosome"/>
</dbReference>
<protein>
    <submittedName>
        <fullName evidence="4">Damage-inducible protein</fullName>
    </submittedName>
</protein>
<dbReference type="InterPro" id="IPR050742">
    <property type="entry name" value="Helicase_Restrict-Modif_Enz"/>
</dbReference>
<evidence type="ECO:0000259" key="3">
    <source>
        <dbReference type="PROSITE" id="PS51194"/>
    </source>
</evidence>
<dbReference type="CDD" id="cd18785">
    <property type="entry name" value="SF2_C"/>
    <property type="match status" value="1"/>
</dbReference>
<accession>A0A097IFV8</accession>
<dbReference type="InterPro" id="IPR053980">
    <property type="entry name" value="ISP_coupler"/>
</dbReference>
<dbReference type="GO" id="GO:0032259">
    <property type="term" value="P:methylation"/>
    <property type="evidence" value="ECO:0007669"/>
    <property type="project" value="InterPro"/>
</dbReference>
<dbReference type="GO" id="GO:0006304">
    <property type="term" value="P:DNA modification"/>
    <property type="evidence" value="ECO:0007669"/>
    <property type="project" value="InterPro"/>
</dbReference>
<dbReference type="InterPro" id="IPR041635">
    <property type="entry name" value="Type_ISP_LLaBIII_C"/>
</dbReference>
<dbReference type="Pfam" id="PF22240">
    <property type="entry name" value="ISP_coupler"/>
    <property type="match status" value="1"/>
</dbReference>
<dbReference type="HOGENOM" id="CLU_002151_1_0_11"/>
<dbReference type="Pfam" id="PF13156">
    <property type="entry name" value="Mrr_cat_2"/>
    <property type="match status" value="1"/>
</dbReference>
<dbReference type="InterPro" id="IPR006935">
    <property type="entry name" value="Helicase/UvrB_N"/>
</dbReference>
<name>A0A097IFV8_9CORY</name>
<dbReference type="GO" id="GO:0005829">
    <property type="term" value="C:cytosol"/>
    <property type="evidence" value="ECO:0007669"/>
    <property type="project" value="TreeGrafter"/>
</dbReference>
<dbReference type="STRING" id="558173.CDOO_06950"/>
<evidence type="ECO:0000313" key="5">
    <source>
        <dbReference type="Proteomes" id="UP000029914"/>
    </source>
</evidence>
<organism evidence="4 5">
    <name type="scientific">Corynebacterium doosanense CAU 212 = DSM 45436</name>
    <dbReference type="NCBI Taxonomy" id="558173"/>
    <lineage>
        <taxon>Bacteria</taxon>
        <taxon>Bacillati</taxon>
        <taxon>Actinomycetota</taxon>
        <taxon>Actinomycetes</taxon>
        <taxon>Mycobacteriales</taxon>
        <taxon>Corynebacteriaceae</taxon>
        <taxon>Corynebacterium</taxon>
    </lineage>
</organism>
<feature type="domain" description="Helicase ATP-binding" evidence="2">
    <location>
        <begin position="188"/>
        <end position="388"/>
    </location>
</feature>
<dbReference type="InterPro" id="IPR003356">
    <property type="entry name" value="DNA_methylase_A-5"/>
</dbReference>
<dbReference type="EMBL" id="CP006764">
    <property type="protein sequence ID" value="AIT61018.1"/>
    <property type="molecule type" value="Genomic_DNA"/>
</dbReference>
<dbReference type="SMART" id="SM00487">
    <property type="entry name" value="DEXDc"/>
    <property type="match status" value="1"/>
</dbReference>
<dbReference type="GO" id="GO:0009007">
    <property type="term" value="F:site-specific DNA-methyltransferase (adenine-specific) activity"/>
    <property type="evidence" value="ECO:0007669"/>
    <property type="project" value="UniProtKB-EC"/>
</dbReference>
<dbReference type="KEGG" id="cdo:CDOO_06950"/>
<dbReference type="Pfam" id="PF00271">
    <property type="entry name" value="Helicase_C"/>
    <property type="match status" value="1"/>
</dbReference>
<dbReference type="GO" id="GO:0003677">
    <property type="term" value="F:DNA binding"/>
    <property type="evidence" value="ECO:0007669"/>
    <property type="project" value="InterPro"/>
</dbReference>
<gene>
    <name evidence="4" type="ORF">CDOO_06950</name>
</gene>
<dbReference type="SUPFAM" id="SSF52540">
    <property type="entry name" value="P-loop containing nucleoside triphosphate hydrolases"/>
    <property type="match status" value="2"/>
</dbReference>
<keyword evidence="5" id="KW-1185">Reference proteome</keyword>
<dbReference type="InterPro" id="IPR027417">
    <property type="entry name" value="P-loop_NTPase"/>
</dbReference>
<dbReference type="PROSITE" id="PS51192">
    <property type="entry name" value="HELICASE_ATP_BIND_1"/>
    <property type="match status" value="1"/>
</dbReference>
<dbReference type="InterPro" id="IPR039442">
    <property type="entry name" value="Mrr-like_dom"/>
</dbReference>
<dbReference type="REBASE" id="94888">
    <property type="entry name" value="Cdo212ORF6950P"/>
</dbReference>
<dbReference type="eggNOG" id="COG4889">
    <property type="taxonomic scope" value="Bacteria"/>
</dbReference>
<dbReference type="CDD" id="cd22333">
    <property type="entry name" value="LlaBIII_nuclease-like"/>
    <property type="match status" value="1"/>
</dbReference>
<evidence type="ECO:0000259" key="2">
    <source>
        <dbReference type="PROSITE" id="PS51192"/>
    </source>
</evidence>
<dbReference type="Pfam" id="PF04851">
    <property type="entry name" value="ResIII"/>
    <property type="match status" value="1"/>
</dbReference>
<dbReference type="SMART" id="SM00490">
    <property type="entry name" value="HELICc"/>
    <property type="match status" value="1"/>
</dbReference>
<dbReference type="InterPro" id="IPR014001">
    <property type="entry name" value="Helicase_ATP-bd"/>
</dbReference>
<sequence length="1663" mass="184862">MSAFEEVLHQLRENQPQGKYGIAFEKLMVNFFRTAPTLANQFDEVYRWGDWRYNNGKADTGIDLVAHRIEDDSWVAIQAKFYLPTTSIQKSHIDSFFEASGHSFQTERGREHFSHRFIISTTDKWSSNAESALENQMIETSRIGMADIASAPVNWDVAFPGSEIQINLTKKQAFDPRPHQAEAIAKAMAGFETHDRGKLIMACGTGKTFTSLRLAEQVAEANGNKARILFLVPSIALLSQTLREWTAQSTTELRSFAVCSDTKAGKAAEDIAPHDLEVPVSTDGKTIAAAFGAGGKRAQGLHVVFSTYQSLPAVHNAQEDGMAPFDLVICDEAHRTTGVTLAGEDASNFVRVHDADYIKSHKRLYMTATPRLFDDTVKGKAAEHSAELASMDDEAVFGPEFHRLGFGEAVEKGLLTDYKVLVMTVDEEVAADAMAFAPGQDVNLTTASAMIGAWNALAKRSGKLQGSKDGFELNAAPMRRTVAFAKDIKTSKQIAESFPSLISSHKVQLGFQQNVDEEAKHNIDLEVAAKHVDGTMNALIRSSSISWLEADMPANESRILANARCLSEGVDVPGLDSVIFFNPRNSMVDVVQSVGRVMRKAEGKDYGYIILPVAVAPGTSPSQALNDNARFRVVWQILNALRAHDDRFNAKVNSIALNEGSAQELPIEVGHVDNAKKKLDDNDARPASDTGEDENLAQQVALFSLEQWQEAMYTKLVDKVGTRTYWEDWAEDVATIAQAQITRIKALIDGADPALRREFDRFVEGLRGNLNDSITDDEAISMLSQHLITAPVFDALFTEHDFSAHNPVAQVMQRMADVLESANLETETESLEKFYASVRVRASQVTSASGKQQVIKELYERFFQKAFKKQANALGIVYTPVEIVDFILRAADDVSREHFGRGLTDEGTIVLDPFAGTSTFMVRLLQSGLIRPEDLARKYAKELYATEVMLLAYYVSAVNIETTYNALRAEEAQRNGDPEPDYVPFDGIALADTFQIHEDGDILDLEVFKNNNERIQRQKNAPINVIIGNPPYSSGQNSANDNNANLKYPTLDKRIAETYAAKSTATNKNSLYDSYLRAFRWATDRIGEQGIVAFVSNGGWIDANTGDGVRLSMAEDFNDLYVFNLRGNQRTAGEQSRREGGKVFGSGSRNTVAITIGIKNSARPGFRIHYRDIGDYLSSEVKLNIVNSSSIQNLVWSAIEPNQHGDWLSQRGEDFSSWPVIGSKKGAESPQFFEDFSRGLSTARDSWAYAQTKNALLNNLNTLVSTYDEAKKGFETWAGEQGLAKATEPNFNQFLSLNPELSDPSKISWTHILKNLAIKQRAISVRPDRIYRSLYRPFAGAFVYFSADLNDRGYRLPSMFPAPAHRNIGIMMTGPAAMYQYAIVATDQLPNMHALHSGQFFPRFTWALTEAGDGEFFAEVADKQDSEHSTFGQIGEVIDGYRRVDNITGEIKMLYRDALGEDITGDDIFHFVYGKLHDPHYRTEYAADLKKMLPHIETPATRAEFDKFAAAGKQLMDLHVNYEHVEPWPVTVNVSGDEADRETWRVVKMVWAKKKDPETGKNVNDVTTLRYNKRVTVTDIPAKADEYLLGSRSALSWIIDRYQVKKDKASGIVNDPNDWADEVGNPHYIVDLIAKVTRVAVETVRIVETLSEPAVDKHPGTPR</sequence>
<dbReference type="InterPro" id="IPR001650">
    <property type="entry name" value="Helicase_C-like"/>
</dbReference>
<dbReference type="InterPro" id="IPR002052">
    <property type="entry name" value="DNA_methylase_N6_adenine_CS"/>
</dbReference>
<evidence type="ECO:0000313" key="4">
    <source>
        <dbReference type="EMBL" id="AIT61018.1"/>
    </source>
</evidence>
<dbReference type="PANTHER" id="PTHR47396">
    <property type="entry name" value="TYPE I RESTRICTION ENZYME ECOKI R PROTEIN"/>
    <property type="match status" value="1"/>
</dbReference>
<dbReference type="eggNOG" id="COG0513">
    <property type="taxonomic scope" value="Bacteria"/>
</dbReference>
<reference evidence="4 5" key="1">
    <citation type="submission" date="2013-09" db="EMBL/GenBank/DDBJ databases">
        <title>Complete genome sequence of Corynebacterium doosanense CAU 212(T) (=DSM 45436(T)), isolated from activated sludge.</title>
        <authorList>
            <person name="Schaffert L."/>
            <person name="Albersmeier A."/>
            <person name="Kalinowski J."/>
            <person name="Ruckert C."/>
        </authorList>
    </citation>
    <scope>NUCLEOTIDE SEQUENCE [LARGE SCALE GENOMIC DNA]</scope>
    <source>
        <strain evidence="4 5">CAU 212</strain>
    </source>
</reference>
<dbReference type="PANTHER" id="PTHR47396:SF1">
    <property type="entry name" value="ATP-DEPENDENT HELICASE IRC3-RELATED"/>
    <property type="match status" value="1"/>
</dbReference>
<dbReference type="InterPro" id="IPR029063">
    <property type="entry name" value="SAM-dependent_MTases_sf"/>
</dbReference>
<dbReference type="Pfam" id="PF02384">
    <property type="entry name" value="N6_Mtase"/>
    <property type="match status" value="1"/>
</dbReference>
<feature type="domain" description="Helicase C-terminal" evidence="3">
    <location>
        <begin position="477"/>
        <end position="656"/>
    </location>
</feature>
<dbReference type="RefSeq" id="WP_018022453.1">
    <property type="nucleotide sequence ID" value="NZ_AQUX01000008.1"/>
</dbReference>
<keyword evidence="1" id="KW-0680">Restriction system</keyword>
<dbReference type="InterPro" id="IPR011335">
    <property type="entry name" value="Restrct_endonuc-II-like"/>
</dbReference>
<dbReference type="GO" id="GO:0016787">
    <property type="term" value="F:hydrolase activity"/>
    <property type="evidence" value="ECO:0007669"/>
    <property type="project" value="InterPro"/>
</dbReference>
<dbReference type="PROSITE" id="PS00092">
    <property type="entry name" value="N6_MTASE"/>
    <property type="match status" value="1"/>
</dbReference>
<dbReference type="PRINTS" id="PR00507">
    <property type="entry name" value="N12N6MTFRASE"/>
</dbReference>
<proteinExistence type="predicted"/>
<dbReference type="Gene3D" id="3.40.50.150">
    <property type="entry name" value="Vaccinia Virus protein VP39"/>
    <property type="match status" value="1"/>
</dbReference>